<dbReference type="SUPFAM" id="SSF50729">
    <property type="entry name" value="PH domain-like"/>
    <property type="match status" value="1"/>
</dbReference>
<feature type="region of interest" description="Disordered" evidence="10">
    <location>
        <begin position="764"/>
        <end position="795"/>
    </location>
</feature>
<feature type="coiled-coil region" evidence="9">
    <location>
        <begin position="632"/>
        <end position="733"/>
    </location>
</feature>
<feature type="compositionally biased region" description="Polar residues" evidence="10">
    <location>
        <begin position="904"/>
        <end position="923"/>
    </location>
</feature>
<keyword evidence="6" id="KW-0863">Zinc-finger</keyword>
<evidence type="ECO:0000256" key="8">
    <source>
        <dbReference type="ARBA" id="ARBA00023054"/>
    </source>
</evidence>
<feature type="compositionally biased region" description="Polar residues" evidence="10">
    <location>
        <begin position="813"/>
        <end position="823"/>
    </location>
</feature>
<keyword evidence="3" id="KW-0597">Phosphoprotein</keyword>
<dbReference type="Pfam" id="PF00621">
    <property type="entry name" value="RhoGEF"/>
    <property type="match status" value="1"/>
</dbReference>
<dbReference type="InterPro" id="IPR000219">
    <property type="entry name" value="DH_dom"/>
</dbReference>
<evidence type="ECO:0000256" key="1">
    <source>
        <dbReference type="ARBA" id="ARBA00004496"/>
    </source>
</evidence>
<keyword evidence="4" id="KW-0344">Guanine-nucleotide releasing factor</keyword>
<evidence type="ECO:0000259" key="12">
    <source>
        <dbReference type="PROSITE" id="PS50010"/>
    </source>
</evidence>
<sequence length="923" mass="107090">MDESDQLRHKSILDELTADGISIEDVQYLALREELESDARDFESPTWSLTVDQQYVKNFSKDAAKRQDVIYELIQTEVNHVRTLKLMLFVYMRELRDSLLMDESQLERLFPCLDRLLNEHQNFLQRLKQCRRESLEEGSDKNYCISNIGEILITQFSEDCRSRLQDSYGVFCSHHTEAVNFYKEQLQNSKKFQSLIRRIGQLSIVRRLGVPEGILLITQRITKYPVLVERIIKNTEEGTQEHKDLVNAQERIKDTISTVDTQVHQYEQLREIAAQLETKSYGTTSNSKIFRRDDLLQKDRRLLREGVLTWKPHNRSKALDIILVLLPDLLLLLQDKDQKYVFAHLDGKPSVLPLQKLIVRDAAHSDKVMYLISASDVKADLYEFHASTAEERRSWRQQIWETIEKCPHVEEELMENEVYSDKLREAHDLLCEKDAQIEEILRQKLQIFSNLSEVPMENSTTARRLLLQGSAPELQQGELLINKAIIHAEALQMQLMDGEMNFIPPSGESDVELARKSLTLPAYNRMKKSADGFRSRDQRPNSDPHLRDLYLEPLELSADDEDCSTFPPPAHTFRAEWIEAADKLIRTLYSLKALVSQQDSELEVLRAVQLEHERSSRQRYSSIQDQERQRHLEKQREELLHLQKVHTQQRQEQEEWARERQRHLLEMHKREQELSRRMDEYTNKEVWLCAERDVLLRCREQYQQDLERLRDSTRIVEKEKEKLEQDIKRFRKHKNLTNLGGASNLGRASHLDSAQLVVPYSSADDRLSRSQVQPGLPQERPPVVPPRKESMSVSASVKADVPIQLLSTTNEALKSSSIQQQIPTKLAISSGKEKNKSKNIHHRNNSAASIEVSEVFPIKVSGKETGSLRATKTTSPHTLTADVYQEHTVNSKLPHSAGTRRKSAQPQTQQRTASSNQEDVLFF</sequence>
<dbReference type="GO" id="GO:0005737">
    <property type="term" value="C:cytoplasm"/>
    <property type="evidence" value="ECO:0007669"/>
    <property type="project" value="UniProtKB-SubCell"/>
</dbReference>
<evidence type="ECO:0000259" key="11">
    <source>
        <dbReference type="PROSITE" id="PS50003"/>
    </source>
</evidence>
<protein>
    <recommendedName>
        <fullName evidence="15">Rho guanine nucleotide exchange factor 18</fullName>
    </recommendedName>
</protein>
<reference evidence="13 14" key="1">
    <citation type="submission" date="2020-02" db="EMBL/GenBank/DDBJ databases">
        <title>A chromosome-scale genome assembly of the black bullhead catfish (Ameiurus melas).</title>
        <authorList>
            <person name="Wen M."/>
            <person name="Zham M."/>
            <person name="Cabau C."/>
            <person name="Klopp C."/>
            <person name="Donnadieu C."/>
            <person name="Roques C."/>
            <person name="Bouchez O."/>
            <person name="Lampietro C."/>
            <person name="Jouanno E."/>
            <person name="Herpin A."/>
            <person name="Louis A."/>
            <person name="Berthelot C."/>
            <person name="Parey E."/>
            <person name="Roest-Crollius H."/>
            <person name="Braasch I."/>
            <person name="Postlethwait J."/>
            <person name="Robinson-Rechavi M."/>
            <person name="Echchiki A."/>
            <person name="Begum T."/>
            <person name="Montfort J."/>
            <person name="Schartl M."/>
            <person name="Bobe J."/>
            <person name="Guiguen Y."/>
        </authorList>
    </citation>
    <scope>NUCLEOTIDE SEQUENCE [LARGE SCALE GENOMIC DNA]</scope>
    <source>
        <strain evidence="13">M_S1</strain>
        <tissue evidence="13">Blood</tissue>
    </source>
</reference>
<evidence type="ECO:0000313" key="13">
    <source>
        <dbReference type="EMBL" id="KAF4089453.1"/>
    </source>
</evidence>
<dbReference type="EMBL" id="JAAGNN010000005">
    <property type="protein sequence ID" value="KAF4089453.1"/>
    <property type="molecule type" value="Genomic_DNA"/>
</dbReference>
<dbReference type="InterPro" id="IPR011993">
    <property type="entry name" value="PH-like_dom_sf"/>
</dbReference>
<keyword evidence="14" id="KW-1185">Reference proteome</keyword>
<evidence type="ECO:0000256" key="5">
    <source>
        <dbReference type="ARBA" id="ARBA00022723"/>
    </source>
</evidence>
<dbReference type="Gene3D" id="2.30.29.30">
    <property type="entry name" value="Pleckstrin-homology domain (PH domain)/Phosphotyrosine-binding domain (PTB)"/>
    <property type="match status" value="1"/>
</dbReference>
<comment type="subcellular location">
    <subcellularLocation>
        <location evidence="1">Cytoplasm</location>
    </subcellularLocation>
</comment>
<evidence type="ECO:0000256" key="10">
    <source>
        <dbReference type="SAM" id="MobiDB-lite"/>
    </source>
</evidence>
<keyword evidence="7" id="KW-0862">Zinc</keyword>
<dbReference type="PROSITE" id="PS50010">
    <property type="entry name" value="DH_2"/>
    <property type="match status" value="1"/>
</dbReference>
<dbReference type="PROSITE" id="PS50003">
    <property type="entry name" value="PH_DOMAIN"/>
    <property type="match status" value="1"/>
</dbReference>
<dbReference type="PANTHER" id="PTHR13944:SF23">
    <property type="entry name" value="RHO GUANINE NUCLEOTIDE EXCHANGE FACTOR 18"/>
    <property type="match status" value="1"/>
</dbReference>
<name>A0A7J6B2X9_AMEME</name>
<evidence type="ECO:0000256" key="9">
    <source>
        <dbReference type="SAM" id="Coils"/>
    </source>
</evidence>
<dbReference type="OrthoDB" id="28045at2759"/>
<feature type="domain" description="DH" evidence="12">
    <location>
        <begin position="65"/>
        <end position="262"/>
    </location>
</feature>
<keyword evidence="2" id="KW-0963">Cytoplasm</keyword>
<evidence type="ECO:0000256" key="6">
    <source>
        <dbReference type="ARBA" id="ARBA00022771"/>
    </source>
</evidence>
<dbReference type="FunFam" id="1.20.900.10:FF:000004">
    <property type="entry name" value="Rho guanine nucleotide exchange factor 2"/>
    <property type="match status" value="1"/>
</dbReference>
<dbReference type="InterPro" id="IPR001849">
    <property type="entry name" value="PH_domain"/>
</dbReference>
<dbReference type="InterPro" id="IPR051632">
    <property type="entry name" value="Rho_GEF"/>
</dbReference>
<dbReference type="SMART" id="SM00233">
    <property type="entry name" value="PH"/>
    <property type="match status" value="1"/>
</dbReference>
<keyword evidence="8 9" id="KW-0175">Coiled coil</keyword>
<organism evidence="13 14">
    <name type="scientific">Ameiurus melas</name>
    <name type="common">Black bullhead</name>
    <name type="synonym">Silurus melas</name>
    <dbReference type="NCBI Taxonomy" id="219545"/>
    <lineage>
        <taxon>Eukaryota</taxon>
        <taxon>Metazoa</taxon>
        <taxon>Chordata</taxon>
        <taxon>Craniata</taxon>
        <taxon>Vertebrata</taxon>
        <taxon>Euteleostomi</taxon>
        <taxon>Actinopterygii</taxon>
        <taxon>Neopterygii</taxon>
        <taxon>Teleostei</taxon>
        <taxon>Ostariophysi</taxon>
        <taxon>Siluriformes</taxon>
        <taxon>Ictaluridae</taxon>
        <taxon>Ameiurus</taxon>
    </lineage>
</organism>
<dbReference type="InterPro" id="IPR035899">
    <property type="entry name" value="DBL_dom_sf"/>
</dbReference>
<feature type="region of interest" description="Disordered" evidence="10">
    <location>
        <begin position="813"/>
        <end position="846"/>
    </location>
</feature>
<evidence type="ECO:0000256" key="2">
    <source>
        <dbReference type="ARBA" id="ARBA00022490"/>
    </source>
</evidence>
<feature type="region of interest" description="Disordered" evidence="10">
    <location>
        <begin position="883"/>
        <end position="923"/>
    </location>
</feature>
<proteinExistence type="predicted"/>
<dbReference type="CDD" id="cd00160">
    <property type="entry name" value="RhoGEF"/>
    <property type="match status" value="1"/>
</dbReference>
<accession>A0A7J6B2X9</accession>
<dbReference type="GO" id="GO:0005886">
    <property type="term" value="C:plasma membrane"/>
    <property type="evidence" value="ECO:0007669"/>
    <property type="project" value="TreeGrafter"/>
</dbReference>
<dbReference type="GO" id="GO:0008270">
    <property type="term" value="F:zinc ion binding"/>
    <property type="evidence" value="ECO:0007669"/>
    <property type="project" value="UniProtKB-KW"/>
</dbReference>
<evidence type="ECO:0000256" key="7">
    <source>
        <dbReference type="ARBA" id="ARBA00022833"/>
    </source>
</evidence>
<dbReference type="AlphaFoldDB" id="A0A7J6B2X9"/>
<dbReference type="GO" id="GO:0005085">
    <property type="term" value="F:guanyl-nucleotide exchange factor activity"/>
    <property type="evidence" value="ECO:0007669"/>
    <property type="project" value="UniProtKB-KW"/>
</dbReference>
<keyword evidence="5" id="KW-0479">Metal-binding</keyword>
<dbReference type="Gene3D" id="1.20.900.10">
    <property type="entry name" value="Dbl homology (DH) domain"/>
    <property type="match status" value="1"/>
</dbReference>
<feature type="domain" description="PH" evidence="11">
    <location>
        <begin position="301"/>
        <end position="404"/>
    </location>
</feature>
<dbReference type="PANTHER" id="PTHR13944">
    <property type="entry name" value="AGAP007712-PA"/>
    <property type="match status" value="1"/>
</dbReference>
<dbReference type="GO" id="GO:0035023">
    <property type="term" value="P:regulation of Rho protein signal transduction"/>
    <property type="evidence" value="ECO:0007669"/>
    <property type="project" value="TreeGrafter"/>
</dbReference>
<dbReference type="SMART" id="SM00325">
    <property type="entry name" value="RhoGEF"/>
    <property type="match status" value="1"/>
</dbReference>
<gene>
    <name evidence="13" type="ORF">AMELA_G00066200</name>
</gene>
<evidence type="ECO:0000256" key="3">
    <source>
        <dbReference type="ARBA" id="ARBA00022553"/>
    </source>
</evidence>
<evidence type="ECO:0008006" key="15">
    <source>
        <dbReference type="Google" id="ProtNLM"/>
    </source>
</evidence>
<evidence type="ECO:0000256" key="4">
    <source>
        <dbReference type="ARBA" id="ARBA00022658"/>
    </source>
</evidence>
<dbReference type="Pfam" id="PF17838">
    <property type="entry name" value="PH_16"/>
    <property type="match status" value="1"/>
</dbReference>
<comment type="caution">
    <text evidence="13">The sequence shown here is derived from an EMBL/GenBank/DDBJ whole genome shotgun (WGS) entry which is preliminary data.</text>
</comment>
<dbReference type="InterPro" id="IPR041020">
    <property type="entry name" value="PH_16"/>
</dbReference>
<dbReference type="Proteomes" id="UP000593565">
    <property type="component" value="Unassembled WGS sequence"/>
</dbReference>
<evidence type="ECO:0000313" key="14">
    <source>
        <dbReference type="Proteomes" id="UP000593565"/>
    </source>
</evidence>
<dbReference type="SUPFAM" id="SSF48065">
    <property type="entry name" value="DBL homology domain (DH-domain)"/>
    <property type="match status" value="1"/>
</dbReference>